<evidence type="ECO:0000313" key="6">
    <source>
        <dbReference type="EMBL" id="AQY62763.1"/>
    </source>
</evidence>
<name>A0A1U9X1X8_PIERA</name>
<dbReference type="SUPFAM" id="SSF53474">
    <property type="entry name" value="alpha/beta-Hydrolases"/>
    <property type="match status" value="1"/>
</dbReference>
<keyword evidence="4" id="KW-0325">Glycoprotein</keyword>
<evidence type="ECO:0000256" key="3">
    <source>
        <dbReference type="ARBA" id="ARBA00022801"/>
    </source>
</evidence>
<dbReference type="Gene3D" id="3.40.50.1820">
    <property type="entry name" value="alpha/beta hydrolase"/>
    <property type="match status" value="1"/>
</dbReference>
<dbReference type="Pfam" id="PF00135">
    <property type="entry name" value="COesterase"/>
    <property type="match status" value="1"/>
</dbReference>
<accession>A0A1U9X1X8</accession>
<dbReference type="GO" id="GO:0052689">
    <property type="term" value="F:carboxylic ester hydrolase activity"/>
    <property type="evidence" value="ECO:0007669"/>
    <property type="project" value="UniProtKB-KW"/>
</dbReference>
<dbReference type="PROSITE" id="PS00941">
    <property type="entry name" value="CARBOXYLESTERASE_B_2"/>
    <property type="match status" value="1"/>
</dbReference>
<evidence type="ECO:0000256" key="2">
    <source>
        <dbReference type="ARBA" id="ARBA00022487"/>
    </source>
</evidence>
<dbReference type="PANTHER" id="PTHR43142">
    <property type="entry name" value="CARBOXYLIC ESTER HYDROLASE"/>
    <property type="match status" value="1"/>
</dbReference>
<dbReference type="InterPro" id="IPR019819">
    <property type="entry name" value="Carboxylesterase_B_CS"/>
</dbReference>
<feature type="domain" description="Carboxylesterase type B" evidence="5">
    <location>
        <begin position="27"/>
        <end position="518"/>
    </location>
</feature>
<keyword evidence="3" id="KW-0378">Hydrolase</keyword>
<proteinExistence type="evidence at transcript level"/>
<dbReference type="AlphaFoldDB" id="A0A1U9X1X8"/>
<evidence type="ECO:0000256" key="4">
    <source>
        <dbReference type="ARBA" id="ARBA00023180"/>
    </source>
</evidence>
<keyword evidence="2" id="KW-0719">Serine esterase</keyword>
<dbReference type="InterPro" id="IPR029058">
    <property type="entry name" value="AB_hydrolase_fold"/>
</dbReference>
<dbReference type="EMBL" id="KY021874">
    <property type="protein sequence ID" value="AQY62763.1"/>
    <property type="molecule type" value="mRNA"/>
</dbReference>
<sequence>MYRTMVTCSIRKIIVNPVKLYHNKSDCHVTVPQGKMRGKVCSTPCGKQYYSFEGIPYAKPPLGPLRFRDPQKPDNWSGVLDATKPGNKPVQINPYNKSIEGSEDCLYLNVYTPILPDEQKQSLPVLFYLHGGNLCTGCGHIYRPDFLIRQDVILVTINYRLNIFGFLNLETAEVPGNAGFKDVAIALRWVKQNVKHFNGDANNITGMGESVGAIMTTLLLISKMTQGIFKRIIGFSTAISDKMMGDNPLERAKDIASNLGNNINSSEEIDNLFRNASPEDLSKALMKSISRANKYDIHSFVQPSVEKEYDNVEPFLVEYPLQSLRTNNYSKVPALMSVATHESAYFITPRSGQFKFNKDILKFVPSPALEDKDAVQLLNIEKQLKELYFQDKEIGPSTLVQYLDLVSDMYVTRDIIYTADLFSRNDDFYFCRFGYDKSPLMKSLGVKGATHSDILQFIFYTEKKRNTFNEQDMKVVDMLTEALCNFAKSGKPTWTGQEISWPYYKKDERLCLNIEDRISCDPLPEHDRYTKLINILKLKPKIRQN</sequence>
<evidence type="ECO:0000256" key="1">
    <source>
        <dbReference type="ARBA" id="ARBA00005964"/>
    </source>
</evidence>
<evidence type="ECO:0000259" key="5">
    <source>
        <dbReference type="Pfam" id="PF00135"/>
    </source>
</evidence>
<dbReference type="InterPro" id="IPR002018">
    <property type="entry name" value="CarbesteraseB"/>
</dbReference>
<protein>
    <submittedName>
        <fullName evidence="6">Carboxylesterase</fullName>
    </submittedName>
</protein>
<dbReference type="PANTHER" id="PTHR43142:SF1">
    <property type="entry name" value="CARBOXYLIC ESTER HYDROLASE"/>
    <property type="match status" value="1"/>
</dbReference>
<reference evidence="6" key="1">
    <citation type="submission" date="2016-10" db="EMBL/GenBank/DDBJ databases">
        <title>Identification of esterase-like genes from the cabbage butterfly, Pieris rapae.</title>
        <authorList>
            <person name="Liu S."/>
        </authorList>
    </citation>
    <scope>NUCLEOTIDE SEQUENCE</scope>
    <source>
        <strain evidence="6">SH</strain>
    </source>
</reference>
<comment type="similarity">
    <text evidence="1">Belongs to the type-B carboxylesterase/lipase family.</text>
</comment>
<organism evidence="6">
    <name type="scientific">Pieris rapae</name>
    <name type="common">Small white butterfly</name>
    <name type="synonym">Artogeia rapae</name>
    <dbReference type="NCBI Taxonomy" id="64459"/>
    <lineage>
        <taxon>Eukaryota</taxon>
        <taxon>Metazoa</taxon>
        <taxon>Ecdysozoa</taxon>
        <taxon>Arthropoda</taxon>
        <taxon>Hexapoda</taxon>
        <taxon>Insecta</taxon>
        <taxon>Pterygota</taxon>
        <taxon>Neoptera</taxon>
        <taxon>Endopterygota</taxon>
        <taxon>Lepidoptera</taxon>
        <taxon>Glossata</taxon>
        <taxon>Ditrysia</taxon>
        <taxon>Papilionoidea</taxon>
        <taxon>Pieridae</taxon>
        <taxon>Pierinae</taxon>
        <taxon>Pieris</taxon>
    </lineage>
</organism>